<evidence type="ECO:0000313" key="4">
    <source>
        <dbReference type="Proteomes" id="UP000190328"/>
    </source>
</evidence>
<organism evidence="3 4">
    <name type="scientific">Pilibacter termitis</name>
    <dbReference type="NCBI Taxonomy" id="263852"/>
    <lineage>
        <taxon>Bacteria</taxon>
        <taxon>Bacillati</taxon>
        <taxon>Bacillota</taxon>
        <taxon>Bacilli</taxon>
        <taxon>Lactobacillales</taxon>
        <taxon>Enterococcaceae</taxon>
        <taxon>Pilibacter</taxon>
    </lineage>
</organism>
<proteinExistence type="predicted"/>
<feature type="compositionally biased region" description="Polar residues" evidence="2">
    <location>
        <begin position="282"/>
        <end position="293"/>
    </location>
</feature>
<evidence type="ECO:0000256" key="1">
    <source>
        <dbReference type="SAM" id="Coils"/>
    </source>
</evidence>
<feature type="region of interest" description="Disordered" evidence="2">
    <location>
        <begin position="238"/>
        <end position="373"/>
    </location>
</feature>
<accession>A0A1T4KVW4</accession>
<gene>
    <name evidence="3" type="ORF">SAMN02745116_00422</name>
</gene>
<evidence type="ECO:0000256" key="2">
    <source>
        <dbReference type="SAM" id="MobiDB-lite"/>
    </source>
</evidence>
<protein>
    <submittedName>
        <fullName evidence="3">Uncharacterized protein</fullName>
    </submittedName>
</protein>
<sequence>MTTKNFLQTTKGKSIVGGVVVLALVGGAIAIKAQTDYAQTEKVKTTLKQEIKETKTLFSKARALLDEKQEFLKKDLKKEEIDKVKEELQKNEKEVKSFDDQKYKELFSEFSSTDKEVSIFVENVEKMFQTQTEVNDLFTVKVLNGSEVGKEIILKKDVKNESIVSLEKQLLTKEKDTAFKAKVRDVVIQARVQFTDIENARKATVESEKDKGNREKNKKALELVAKIKNTDVKKELEGKLNPIKAELDKKDKEAEEKRKEEEKKGAEVAQNEQQAQEQANQSGQPVYNENTGEYVQPTAQANSGGGASTNNSGGSQGGGQAQSPSTSAPSQPQPQQPAAPAPQPSKPQTPNKPPAGWYDTNGQDPWEWMDANGFEDYSGFNQDPATGWINPYK</sequence>
<dbReference type="Proteomes" id="UP000190328">
    <property type="component" value="Unassembled WGS sequence"/>
</dbReference>
<feature type="compositionally biased region" description="Basic and acidic residues" evidence="2">
    <location>
        <begin position="245"/>
        <end position="266"/>
    </location>
</feature>
<evidence type="ECO:0000313" key="3">
    <source>
        <dbReference type="EMBL" id="SJZ46584.1"/>
    </source>
</evidence>
<dbReference type="EMBL" id="FUXI01000003">
    <property type="protein sequence ID" value="SJZ46584.1"/>
    <property type="molecule type" value="Genomic_DNA"/>
</dbReference>
<feature type="compositionally biased region" description="Pro residues" evidence="2">
    <location>
        <begin position="331"/>
        <end position="353"/>
    </location>
</feature>
<name>A0A1T4KVW4_9ENTE</name>
<keyword evidence="4" id="KW-1185">Reference proteome</keyword>
<dbReference type="RefSeq" id="WP_078806383.1">
    <property type="nucleotide sequence ID" value="NZ_FUXI01000003.1"/>
</dbReference>
<feature type="compositionally biased region" description="Low complexity" evidence="2">
    <location>
        <begin position="267"/>
        <end position="281"/>
    </location>
</feature>
<feature type="coiled-coil region" evidence="1">
    <location>
        <begin position="74"/>
        <end position="101"/>
    </location>
</feature>
<feature type="compositionally biased region" description="Low complexity" evidence="2">
    <location>
        <begin position="298"/>
        <end position="313"/>
    </location>
</feature>
<keyword evidence="1" id="KW-0175">Coiled coil</keyword>
<feature type="compositionally biased region" description="Low complexity" evidence="2">
    <location>
        <begin position="321"/>
        <end position="330"/>
    </location>
</feature>
<dbReference type="AlphaFoldDB" id="A0A1T4KVW4"/>
<dbReference type="STRING" id="263852.SAMN02745116_00422"/>
<reference evidence="4" key="1">
    <citation type="submission" date="2017-02" db="EMBL/GenBank/DDBJ databases">
        <authorList>
            <person name="Varghese N."/>
            <person name="Submissions S."/>
        </authorList>
    </citation>
    <scope>NUCLEOTIDE SEQUENCE [LARGE SCALE GENOMIC DNA]</scope>
    <source>
        <strain evidence="4">ATCC BAA-1030</strain>
    </source>
</reference>